<dbReference type="Gene3D" id="1.25.40.10">
    <property type="entry name" value="Tetratricopeptide repeat domain"/>
    <property type="match status" value="2"/>
</dbReference>
<evidence type="ECO:0000256" key="10">
    <source>
        <dbReference type="ARBA" id="ARBA00022723"/>
    </source>
</evidence>
<dbReference type="InterPro" id="IPR011990">
    <property type="entry name" value="TPR-like_helical_dom_sf"/>
</dbReference>
<keyword evidence="11" id="KW-0547">Nucleotide-binding</keyword>
<evidence type="ECO:0000256" key="12">
    <source>
        <dbReference type="ARBA" id="ARBA00022777"/>
    </source>
</evidence>
<organism evidence="22 23">
    <name type="scientific">Parapedobacter defluvii</name>
    <dbReference type="NCBI Taxonomy" id="2045106"/>
    <lineage>
        <taxon>Bacteria</taxon>
        <taxon>Pseudomonadati</taxon>
        <taxon>Bacteroidota</taxon>
        <taxon>Sphingobacteriia</taxon>
        <taxon>Sphingobacteriales</taxon>
        <taxon>Sphingobacteriaceae</taxon>
        <taxon>Parapedobacter</taxon>
    </lineage>
</organism>
<dbReference type="CDD" id="cd16917">
    <property type="entry name" value="HATPase_UhpB-NarQ-NarX-like"/>
    <property type="match status" value="1"/>
</dbReference>
<comment type="subcellular location">
    <subcellularLocation>
        <location evidence="3">Cytoplasm</location>
    </subcellularLocation>
</comment>
<evidence type="ECO:0000256" key="18">
    <source>
        <dbReference type="ARBA" id="ARBA00030800"/>
    </source>
</evidence>
<dbReference type="PROSITE" id="PS50109">
    <property type="entry name" value="HIS_KIN"/>
    <property type="match status" value="1"/>
</dbReference>
<evidence type="ECO:0000256" key="5">
    <source>
        <dbReference type="ARBA" id="ARBA00017322"/>
    </source>
</evidence>
<dbReference type="SUPFAM" id="SSF48452">
    <property type="entry name" value="TPR-like"/>
    <property type="match status" value="2"/>
</dbReference>
<keyword evidence="16" id="KW-0411">Iron-sulfur</keyword>
<comment type="catalytic activity">
    <reaction evidence="1">
        <text>ATP + protein L-histidine = ADP + protein N-phospho-L-histidine.</text>
        <dbReference type="EC" id="2.7.13.3"/>
    </reaction>
</comment>
<keyword evidence="7" id="KW-0963">Cytoplasm</keyword>
<keyword evidence="9" id="KW-0808">Transferase</keyword>
<evidence type="ECO:0000256" key="8">
    <source>
        <dbReference type="ARBA" id="ARBA00022553"/>
    </source>
</evidence>
<accession>A0ABQ1M2G2</accession>
<dbReference type="Proteomes" id="UP000597338">
    <property type="component" value="Unassembled WGS sequence"/>
</dbReference>
<feature type="transmembrane region" description="Helical" evidence="20">
    <location>
        <begin position="415"/>
        <end position="435"/>
    </location>
</feature>
<proteinExistence type="predicted"/>
<dbReference type="PANTHER" id="PTHR24421">
    <property type="entry name" value="NITRATE/NITRITE SENSOR PROTEIN NARX-RELATED"/>
    <property type="match status" value="1"/>
</dbReference>
<evidence type="ECO:0000256" key="2">
    <source>
        <dbReference type="ARBA" id="ARBA00001966"/>
    </source>
</evidence>
<keyword evidence="13" id="KW-0067">ATP-binding</keyword>
<evidence type="ECO:0000256" key="17">
    <source>
        <dbReference type="ARBA" id="ARBA00024827"/>
    </source>
</evidence>
<keyword evidence="10" id="KW-0479">Metal-binding</keyword>
<evidence type="ECO:0000259" key="21">
    <source>
        <dbReference type="PROSITE" id="PS50109"/>
    </source>
</evidence>
<dbReference type="EMBL" id="BMIK01000009">
    <property type="protein sequence ID" value="GGC33663.1"/>
    <property type="molecule type" value="Genomic_DNA"/>
</dbReference>
<evidence type="ECO:0000256" key="14">
    <source>
        <dbReference type="ARBA" id="ARBA00023004"/>
    </source>
</evidence>
<dbReference type="RefSeq" id="WP_188751612.1">
    <property type="nucleotide sequence ID" value="NZ_BMIK01000009.1"/>
</dbReference>
<evidence type="ECO:0000313" key="22">
    <source>
        <dbReference type="EMBL" id="GGC33663.1"/>
    </source>
</evidence>
<dbReference type="SMART" id="SM00387">
    <property type="entry name" value="HATPase_c"/>
    <property type="match status" value="1"/>
</dbReference>
<keyword evidence="20" id="KW-0472">Membrane</keyword>
<dbReference type="InterPro" id="IPR004358">
    <property type="entry name" value="Sig_transdc_His_kin-like_C"/>
</dbReference>
<keyword evidence="19" id="KW-0175">Coiled coil</keyword>
<keyword evidence="20" id="KW-1133">Transmembrane helix</keyword>
<dbReference type="SUPFAM" id="SSF55874">
    <property type="entry name" value="ATPase domain of HSP90 chaperone/DNA topoisomerase II/histidine kinase"/>
    <property type="match status" value="1"/>
</dbReference>
<dbReference type="EC" id="2.7.13.3" evidence="4"/>
<dbReference type="PRINTS" id="PR00344">
    <property type="entry name" value="BCTRLSENSOR"/>
</dbReference>
<comment type="cofactor">
    <cofactor evidence="2">
        <name>[4Fe-4S] cluster</name>
        <dbReference type="ChEBI" id="CHEBI:49883"/>
    </cofactor>
</comment>
<evidence type="ECO:0000256" key="11">
    <source>
        <dbReference type="ARBA" id="ARBA00022741"/>
    </source>
</evidence>
<evidence type="ECO:0000256" key="6">
    <source>
        <dbReference type="ARBA" id="ARBA00022485"/>
    </source>
</evidence>
<dbReference type="InterPro" id="IPR036890">
    <property type="entry name" value="HATPase_C_sf"/>
</dbReference>
<evidence type="ECO:0000256" key="16">
    <source>
        <dbReference type="ARBA" id="ARBA00023014"/>
    </source>
</evidence>
<keyword evidence="23" id="KW-1185">Reference proteome</keyword>
<dbReference type="InterPro" id="IPR050482">
    <property type="entry name" value="Sensor_HK_TwoCompSys"/>
</dbReference>
<keyword evidence="12" id="KW-0418">Kinase</keyword>
<gene>
    <name evidence="22" type="ORF">GCM10011386_27290</name>
</gene>
<evidence type="ECO:0000313" key="23">
    <source>
        <dbReference type="Proteomes" id="UP000597338"/>
    </source>
</evidence>
<keyword evidence="14" id="KW-0408">Iron</keyword>
<keyword evidence="15" id="KW-0902">Two-component regulatory system</keyword>
<dbReference type="Gene3D" id="1.20.5.1930">
    <property type="match status" value="1"/>
</dbReference>
<feature type="coiled-coil region" evidence="19">
    <location>
        <begin position="373"/>
        <end position="409"/>
    </location>
</feature>
<name>A0ABQ1M2G2_9SPHI</name>
<protein>
    <recommendedName>
        <fullName evidence="5">Oxygen sensor histidine kinase NreB</fullName>
        <ecNumber evidence="4">2.7.13.3</ecNumber>
    </recommendedName>
    <alternativeName>
        <fullName evidence="18">Nitrogen regulation protein B</fullName>
    </alternativeName>
</protein>
<dbReference type="Pfam" id="PF02518">
    <property type="entry name" value="HATPase_c"/>
    <property type="match status" value="1"/>
</dbReference>
<evidence type="ECO:0000256" key="3">
    <source>
        <dbReference type="ARBA" id="ARBA00004496"/>
    </source>
</evidence>
<evidence type="ECO:0000256" key="4">
    <source>
        <dbReference type="ARBA" id="ARBA00012438"/>
    </source>
</evidence>
<comment type="function">
    <text evidence="17">Member of the two-component regulatory system NreB/NreC involved in the control of dissimilatory nitrate/nitrite reduction in response to oxygen. NreB functions as a direct oxygen sensor histidine kinase which is autophosphorylated, in the absence of oxygen, probably at the conserved histidine residue, and transfers its phosphate group probably to a conserved aspartate residue of NreC. NreB/NreC activates the expression of the nitrate (narGHJI) and nitrite (nir) reductase operons, as well as the putative nitrate transporter gene narT.</text>
</comment>
<dbReference type="Pfam" id="PF07730">
    <property type="entry name" value="HisKA_3"/>
    <property type="match status" value="1"/>
</dbReference>
<reference evidence="23" key="1">
    <citation type="journal article" date="2019" name="Int. J. Syst. Evol. Microbiol.">
        <title>The Global Catalogue of Microorganisms (GCM) 10K type strain sequencing project: providing services to taxonomists for standard genome sequencing and annotation.</title>
        <authorList>
            <consortium name="The Broad Institute Genomics Platform"/>
            <consortium name="The Broad Institute Genome Sequencing Center for Infectious Disease"/>
            <person name="Wu L."/>
            <person name="Ma J."/>
        </authorList>
    </citation>
    <scope>NUCLEOTIDE SEQUENCE [LARGE SCALE GENOMIC DNA]</scope>
    <source>
        <strain evidence="23">CGMCC 1.15342</strain>
    </source>
</reference>
<dbReference type="Gene3D" id="3.30.565.10">
    <property type="entry name" value="Histidine kinase-like ATPase, C-terminal domain"/>
    <property type="match status" value="1"/>
</dbReference>
<dbReference type="PANTHER" id="PTHR24421:SF10">
    <property type="entry name" value="NITRATE_NITRITE SENSOR PROTEIN NARQ"/>
    <property type="match status" value="1"/>
</dbReference>
<sequence>MRKVHHIECLRRATLGLLLGLWIFSTHPLTAQETAERYADSLLNSALTASTNELKIEGLLKVSIFWSDRDTTKAYRYLEMARQQMGKSPSDFQMGLYRLYRANILMEYDRKKAKAEYLAADSLLATSTTPKSYRYRSNLWNNYGVILQKEDQDAAFMEIIVNKTLPYARLAGDSAAVGYQLQNMGLLLGNVQNHQKAVSYYEQALKTIRDLPGKEENKLEIFTNAAKNELYLRNFDRARRHLDSARHYIRMIPHSTYIPTFYRTELIYFRQIKDTDKALQSYRNGIAAAQKLGDEYMLMDINFELHALYRDLGEYRTAKKYLSMSNAHRPFHSLKNSALYHHEMAKLDYQLKNYQEAYLHMDSLRTVLDSIYEKDATTKVLNLEKQYKTAENENRILRLEAENRQQELAIAKSHWWGLALGAGLLLALCIAFFSWKINKKNKKMFAQKEQLHQEDLRSIHQQERLGQYDAMLRGQEAERNRLARDLHDGLGGLLAGVKLKLSSIVTKEGEKLPNGTGAVHEVIHQLDYSLDELRRIAHNMMPEALRNGGLVPALSDLCRYMDTPQIPIKFQSLNLEDNYPEQLRITVYRIVQELLANALKHANASEIILQCSELDRWLFITVEDNGKGMATAENVPSKGLGLSNIRNRVALLNGQMEIQAQPGEGTTVNIQIPL</sequence>
<evidence type="ECO:0000256" key="20">
    <source>
        <dbReference type="SAM" id="Phobius"/>
    </source>
</evidence>
<evidence type="ECO:0000256" key="7">
    <source>
        <dbReference type="ARBA" id="ARBA00022490"/>
    </source>
</evidence>
<comment type="caution">
    <text evidence="22">The sequence shown here is derived from an EMBL/GenBank/DDBJ whole genome shotgun (WGS) entry which is preliminary data.</text>
</comment>
<evidence type="ECO:0000256" key="9">
    <source>
        <dbReference type="ARBA" id="ARBA00022679"/>
    </source>
</evidence>
<dbReference type="InterPro" id="IPR003594">
    <property type="entry name" value="HATPase_dom"/>
</dbReference>
<keyword evidence="8" id="KW-0597">Phosphoprotein</keyword>
<feature type="domain" description="Histidine kinase" evidence="21">
    <location>
        <begin position="587"/>
        <end position="674"/>
    </location>
</feature>
<evidence type="ECO:0000256" key="13">
    <source>
        <dbReference type="ARBA" id="ARBA00022840"/>
    </source>
</evidence>
<evidence type="ECO:0000256" key="1">
    <source>
        <dbReference type="ARBA" id="ARBA00000085"/>
    </source>
</evidence>
<evidence type="ECO:0000256" key="19">
    <source>
        <dbReference type="SAM" id="Coils"/>
    </source>
</evidence>
<keyword evidence="20" id="KW-0812">Transmembrane</keyword>
<dbReference type="InterPro" id="IPR005467">
    <property type="entry name" value="His_kinase_dom"/>
</dbReference>
<keyword evidence="6" id="KW-0004">4Fe-4S</keyword>
<evidence type="ECO:0000256" key="15">
    <source>
        <dbReference type="ARBA" id="ARBA00023012"/>
    </source>
</evidence>
<dbReference type="InterPro" id="IPR011712">
    <property type="entry name" value="Sig_transdc_His_kin_sub3_dim/P"/>
</dbReference>